<feature type="region of interest" description="Disordered" evidence="6">
    <location>
        <begin position="414"/>
        <end position="439"/>
    </location>
</feature>
<dbReference type="InterPro" id="IPR003495">
    <property type="entry name" value="CobW/HypB/UreG_nucleotide-bd"/>
</dbReference>
<evidence type="ECO:0000256" key="4">
    <source>
        <dbReference type="ARBA" id="ARBA00034320"/>
    </source>
</evidence>
<dbReference type="Pfam" id="PF02492">
    <property type="entry name" value="cobW"/>
    <property type="match status" value="1"/>
</dbReference>
<keyword evidence="2" id="KW-0378">Hydrolase</keyword>
<evidence type="ECO:0000256" key="1">
    <source>
        <dbReference type="ARBA" id="ARBA00022741"/>
    </source>
</evidence>
<name>A0A1G8TQB4_9EURY</name>
<dbReference type="InterPro" id="IPR051927">
    <property type="entry name" value="Zn_Chap_cDPG_Synth"/>
</dbReference>
<dbReference type="SMART" id="SM00833">
    <property type="entry name" value="CobW_C"/>
    <property type="match status" value="1"/>
</dbReference>
<feature type="domain" description="CobW C-terminal" evidence="7">
    <location>
        <begin position="296"/>
        <end position="408"/>
    </location>
</feature>
<dbReference type="STRING" id="1095776.SAMN04515672_0560"/>
<evidence type="ECO:0000313" key="8">
    <source>
        <dbReference type="EMBL" id="SDJ43722.1"/>
    </source>
</evidence>
<dbReference type="AlphaFoldDB" id="A0A1G8TQB4"/>
<evidence type="ECO:0000259" key="7">
    <source>
        <dbReference type="SMART" id="SM00833"/>
    </source>
</evidence>
<dbReference type="InterPro" id="IPR036627">
    <property type="entry name" value="CobW-likC_sf"/>
</dbReference>
<feature type="region of interest" description="Disordered" evidence="6">
    <location>
        <begin position="245"/>
        <end position="291"/>
    </location>
</feature>
<dbReference type="EMBL" id="FNFE01000001">
    <property type="protein sequence ID" value="SDJ43722.1"/>
    <property type="molecule type" value="Genomic_DNA"/>
</dbReference>
<dbReference type="OrthoDB" id="359387at2157"/>
<dbReference type="PANTHER" id="PTHR43603:SF1">
    <property type="entry name" value="ZINC-REGULATED GTPASE METALLOPROTEIN ACTIVATOR 1"/>
    <property type="match status" value="1"/>
</dbReference>
<evidence type="ECO:0000256" key="3">
    <source>
        <dbReference type="ARBA" id="ARBA00023186"/>
    </source>
</evidence>
<dbReference type="SUPFAM" id="SSF52540">
    <property type="entry name" value="P-loop containing nucleoside triphosphate hydrolases"/>
    <property type="match status" value="1"/>
</dbReference>
<evidence type="ECO:0000256" key="2">
    <source>
        <dbReference type="ARBA" id="ARBA00022801"/>
    </source>
</evidence>
<sequence>MSSESGGIPVTVLSGNLGAGKTTLLNHLLKNAGERDLAVLVNDMGEVNVDAELVADGSDLDLEDGVAELSNGCICCELQDDLETAVVRLARERDFDHLLVESSGISEPEPVARLFTTTSRVAASYEIDALVTVLDTRRFLDCFAGDEVPERQGNVAGDEEDETRPLSDLMIEQLEVANLVLCNKADLCTPEELEEAETLVHALQPEAEIVRTEFSAVDPGRVLGIGLFDPDRMGEIAGWQRALADEGEDGDDERGEDEHGHSHDHGDGHDEHDHNHSDDGHDHDHDHRHPDEVYGVDSVVFRARRPFHPERFASFLRELPDGIVRSKGVVWIAGRDVKIDVSHAGPSVRASTNGPWIAALPEVQRDLYRSNRPDLEWHDEHGDRRTELVFIGTDTDEKRIGAMLEDCLVTDEEWGEETDLENPFPSEADDGDGVVLREP</sequence>
<dbReference type="Proteomes" id="UP000198882">
    <property type="component" value="Unassembled WGS sequence"/>
</dbReference>
<protein>
    <submittedName>
        <fullName evidence="8">GTPase, G3E family</fullName>
    </submittedName>
</protein>
<keyword evidence="9" id="KW-1185">Reference proteome</keyword>
<evidence type="ECO:0000256" key="5">
    <source>
        <dbReference type="ARBA" id="ARBA00049117"/>
    </source>
</evidence>
<comment type="similarity">
    <text evidence="4">Belongs to the SIMIBI class G3E GTPase family. ZNG1 subfamily.</text>
</comment>
<keyword evidence="1" id="KW-0547">Nucleotide-binding</keyword>
<dbReference type="Pfam" id="PF07683">
    <property type="entry name" value="CobW_C"/>
    <property type="match status" value="1"/>
</dbReference>
<dbReference type="RefSeq" id="WP_090303080.1">
    <property type="nucleotide sequence ID" value="NZ_FNFE01000001.1"/>
</dbReference>
<gene>
    <name evidence="8" type="ORF">SAMN04515672_0560</name>
</gene>
<comment type="catalytic activity">
    <reaction evidence="5">
        <text>GTP + H2O = GDP + phosphate + H(+)</text>
        <dbReference type="Rhea" id="RHEA:19669"/>
        <dbReference type="ChEBI" id="CHEBI:15377"/>
        <dbReference type="ChEBI" id="CHEBI:15378"/>
        <dbReference type="ChEBI" id="CHEBI:37565"/>
        <dbReference type="ChEBI" id="CHEBI:43474"/>
        <dbReference type="ChEBI" id="CHEBI:58189"/>
    </reaction>
    <physiologicalReaction direction="left-to-right" evidence="5">
        <dbReference type="Rhea" id="RHEA:19670"/>
    </physiologicalReaction>
</comment>
<evidence type="ECO:0000313" key="9">
    <source>
        <dbReference type="Proteomes" id="UP000198882"/>
    </source>
</evidence>
<keyword evidence="3" id="KW-0143">Chaperone</keyword>
<dbReference type="Gene3D" id="3.40.50.300">
    <property type="entry name" value="P-loop containing nucleotide triphosphate hydrolases"/>
    <property type="match status" value="1"/>
</dbReference>
<dbReference type="InterPro" id="IPR027417">
    <property type="entry name" value="P-loop_NTPase"/>
</dbReference>
<dbReference type="GO" id="GO:0016787">
    <property type="term" value="F:hydrolase activity"/>
    <property type="evidence" value="ECO:0007669"/>
    <property type="project" value="UniProtKB-KW"/>
</dbReference>
<dbReference type="InterPro" id="IPR011629">
    <property type="entry name" value="CobW-like_C"/>
</dbReference>
<feature type="compositionally biased region" description="Basic and acidic residues" evidence="6">
    <location>
        <begin position="256"/>
        <end position="291"/>
    </location>
</feature>
<dbReference type="PANTHER" id="PTHR43603">
    <property type="entry name" value="COBW DOMAIN-CONTAINING PROTEIN DDB_G0274527"/>
    <property type="match status" value="1"/>
</dbReference>
<dbReference type="CDD" id="cd03112">
    <property type="entry name" value="CobW-like"/>
    <property type="match status" value="1"/>
</dbReference>
<dbReference type="GO" id="GO:0000166">
    <property type="term" value="F:nucleotide binding"/>
    <property type="evidence" value="ECO:0007669"/>
    <property type="project" value="UniProtKB-KW"/>
</dbReference>
<accession>A0A1G8TQB4</accession>
<reference evidence="9" key="1">
    <citation type="submission" date="2016-10" db="EMBL/GenBank/DDBJ databases">
        <authorList>
            <person name="Varghese N."/>
            <person name="Submissions S."/>
        </authorList>
    </citation>
    <scope>NUCLEOTIDE SEQUENCE [LARGE SCALE GENOMIC DNA]</scope>
    <source>
        <strain evidence="9">B4,CECT 8067,JCM 17497</strain>
    </source>
</reference>
<dbReference type="SUPFAM" id="SSF90002">
    <property type="entry name" value="Hypothetical protein YjiA, C-terminal domain"/>
    <property type="match status" value="1"/>
</dbReference>
<organism evidence="8 9">
    <name type="scientific">Natronorubrum texcoconense</name>
    <dbReference type="NCBI Taxonomy" id="1095776"/>
    <lineage>
        <taxon>Archaea</taxon>
        <taxon>Methanobacteriati</taxon>
        <taxon>Methanobacteriota</taxon>
        <taxon>Stenosarchaea group</taxon>
        <taxon>Halobacteria</taxon>
        <taxon>Halobacteriales</taxon>
        <taxon>Natrialbaceae</taxon>
        <taxon>Natronorubrum</taxon>
    </lineage>
</organism>
<dbReference type="Gene3D" id="3.30.1220.10">
    <property type="entry name" value="CobW-like, C-terminal domain"/>
    <property type="match status" value="1"/>
</dbReference>
<evidence type="ECO:0000256" key="6">
    <source>
        <dbReference type="SAM" id="MobiDB-lite"/>
    </source>
</evidence>
<feature type="compositionally biased region" description="Acidic residues" evidence="6">
    <location>
        <begin position="245"/>
        <end position="255"/>
    </location>
</feature>
<proteinExistence type="inferred from homology"/>